<accession>A0ABS2NMG3</accession>
<proteinExistence type="predicted"/>
<feature type="domain" description="Glyoxalase/fosfomycin resistance/dioxygenase" evidence="1">
    <location>
        <begin position="4"/>
        <end position="108"/>
    </location>
</feature>
<dbReference type="EMBL" id="JAFBEE010000002">
    <property type="protein sequence ID" value="MBM7614118.1"/>
    <property type="molecule type" value="Genomic_DNA"/>
</dbReference>
<keyword evidence="2" id="KW-0456">Lyase</keyword>
<dbReference type="Proteomes" id="UP001314796">
    <property type="component" value="Unassembled WGS sequence"/>
</dbReference>
<dbReference type="InterPro" id="IPR029068">
    <property type="entry name" value="Glyas_Bleomycin-R_OHBP_Dase"/>
</dbReference>
<evidence type="ECO:0000259" key="1">
    <source>
        <dbReference type="Pfam" id="PF00903"/>
    </source>
</evidence>
<dbReference type="RefSeq" id="WP_204400386.1">
    <property type="nucleotide sequence ID" value="NZ_JAFBEE010000002.1"/>
</dbReference>
<protein>
    <submittedName>
        <fullName evidence="2">Enzyme related to lactoylglutathione lyase</fullName>
    </submittedName>
</protein>
<dbReference type="GO" id="GO:0016829">
    <property type="term" value="F:lyase activity"/>
    <property type="evidence" value="ECO:0007669"/>
    <property type="project" value="UniProtKB-KW"/>
</dbReference>
<evidence type="ECO:0000313" key="2">
    <source>
        <dbReference type="EMBL" id="MBM7614118.1"/>
    </source>
</evidence>
<gene>
    <name evidence="2" type="ORF">JOC73_000627</name>
</gene>
<comment type="caution">
    <text evidence="2">The sequence shown here is derived from an EMBL/GenBank/DDBJ whole genome shotgun (WGS) entry which is preliminary data.</text>
</comment>
<evidence type="ECO:0000313" key="3">
    <source>
        <dbReference type="Proteomes" id="UP001314796"/>
    </source>
</evidence>
<name>A0ABS2NMG3_9FIRM</name>
<organism evidence="2 3">
    <name type="scientific">Alkaliphilus hydrothermalis</name>
    <dbReference type="NCBI Taxonomy" id="1482730"/>
    <lineage>
        <taxon>Bacteria</taxon>
        <taxon>Bacillati</taxon>
        <taxon>Bacillota</taxon>
        <taxon>Clostridia</taxon>
        <taxon>Peptostreptococcales</taxon>
        <taxon>Natronincolaceae</taxon>
        <taxon>Alkaliphilus</taxon>
    </lineage>
</organism>
<keyword evidence="3" id="KW-1185">Reference proteome</keyword>
<dbReference type="SUPFAM" id="SSF54593">
    <property type="entry name" value="Glyoxalase/Bleomycin resistance protein/Dihydroxybiphenyl dioxygenase"/>
    <property type="match status" value="1"/>
</dbReference>
<dbReference type="InterPro" id="IPR004360">
    <property type="entry name" value="Glyas_Fos-R_dOase_dom"/>
</dbReference>
<sequence>MQGVFHFEVSADHIVRAQRFYKDIFDWNLQEANNAVDYLLLNSNEIKIPELKEHLKDQGDLFVTRINVSSLKATITKILEYGGRVLTKVVQESKELKIYCEDTEGNLLIVVESF</sequence>
<reference evidence="2 3" key="1">
    <citation type="submission" date="2021-01" db="EMBL/GenBank/DDBJ databases">
        <title>Genomic Encyclopedia of Type Strains, Phase IV (KMG-IV): sequencing the most valuable type-strain genomes for metagenomic binning, comparative biology and taxonomic classification.</title>
        <authorList>
            <person name="Goeker M."/>
        </authorList>
    </citation>
    <scope>NUCLEOTIDE SEQUENCE [LARGE SCALE GENOMIC DNA]</scope>
    <source>
        <strain evidence="2 3">DSM 25890</strain>
    </source>
</reference>
<dbReference type="Gene3D" id="3.10.180.10">
    <property type="entry name" value="2,3-Dihydroxybiphenyl 1,2-Dioxygenase, domain 1"/>
    <property type="match status" value="1"/>
</dbReference>
<dbReference type="Pfam" id="PF00903">
    <property type="entry name" value="Glyoxalase"/>
    <property type="match status" value="1"/>
</dbReference>